<dbReference type="InterPro" id="IPR012334">
    <property type="entry name" value="Pectin_lyas_fold"/>
</dbReference>
<dbReference type="SUPFAM" id="SSF51126">
    <property type="entry name" value="Pectin lyase-like"/>
    <property type="match status" value="5"/>
</dbReference>
<evidence type="ECO:0000313" key="4">
    <source>
        <dbReference type="Proteomes" id="UP000570851"/>
    </source>
</evidence>
<sequence>MIKRNYLNRCLSLSLLVSVTLTTNGKILAQVTADQTLETQVIDIGLNSFILGGTTVGNTNLFHSFASFNVPSNGAAIFINDPSLTNIFARVTGGTASDVQGRIGTQGTANLYLINPNGIIFGTNASLNIGGSFVATTANAIQFPGGAEFSLNSSVSPDNHLLRVNPTAFLFNQIANQGTNSIENRAYLGVPNNRSLILLGGNIAPTSHTTGRIIIDGGVVQALGGRVEIGGLVEPGSIGINIDGNKFSLNFPDSVAKTDISLINNSALFISGAGGGDIIVNADNLSLNSSYFFAGILNNQGNPETKAGDISINATGIVTVAQNSIIGNSSVGIGDSGNINIFGQSLQIIGNSAVQSSALQGNSGTINIKVDDTIALLGSQIGSIVRPRDTSVSSLQSRLLGTPTRGKSGGINIQARNLLAVDSSSISASNFLADDSGDIKIQAADTVILNNRGSISSTAFGQGKSGNLSISTNRLNVINYSQIAANTLGTGNAGDININAEDINIEDKSFITSSTSSFFNTISNVGNAGNINIQTSRISVKNSGFIISISGDREQALTNGLGGNINITATELIEIDAKGATDIITGFSAKTFSDSRAGDITLNTKNLIVRNGGAITAEAANSLGGNAGNININASDTVKLISSPGNSYSRIFTGVVSSDNNVTNAGNGGELKITTGKLQLTNGIISAATFGQGHAGNITIFSNDEIVLDSGLIFSLVGAGAVGNGGDINIQTPRLTLTNGSQVDASIRGGGIGKGGTIRIDAADYVIISGRDADGFESFLAAETSRGGIGQPGDIIVNTDYFLLEKNGFVTTGTFNSSNGGSITINTRIFEALTGGQIFSSTGSSGKAGDIIINATDSIIVSGVNAETGNNAAIVAGTLADSTGNGGTVSLSTNNFHLSNEAGVLTRSQGRGIAGDINITARGNFYVNHAFVSAQAEQAGGGNIDITAKNINLRNNSDIRTDLSNGSGRGGGISLTANTIIALEDSDILAFAPEGQGGDIKFNTRAVFSDSLYTDRQTIPDRNSLQSLVSNGSSDINATGTISGNIIGVPDISSIQNGLTDLQANPIDTTVLIANSCIARSLRQEGSFVITGTGGLPTRPGEVMASSYATGDVQSVSDESKASLWKKGDPIIEPQGVYRLANGVVVMSRECH</sequence>
<dbReference type="NCBIfam" id="TIGR01901">
    <property type="entry name" value="adhes_NPXG"/>
    <property type="match status" value="1"/>
</dbReference>
<proteinExistence type="predicted"/>
<dbReference type="SMART" id="SM00912">
    <property type="entry name" value="Haemagg_act"/>
    <property type="match status" value="1"/>
</dbReference>
<dbReference type="InterPro" id="IPR008638">
    <property type="entry name" value="FhaB/CdiA-like_TPS"/>
</dbReference>
<gene>
    <name evidence="3" type="ORF">GNE12_15425</name>
</gene>
<evidence type="ECO:0000259" key="2">
    <source>
        <dbReference type="SMART" id="SM00912"/>
    </source>
</evidence>
<evidence type="ECO:0000313" key="3">
    <source>
        <dbReference type="EMBL" id="MBC1303302.1"/>
    </source>
</evidence>
<keyword evidence="4" id="KW-1185">Reference proteome</keyword>
<protein>
    <submittedName>
        <fullName evidence="3">Filamentous hemagglutinin N-terminal domain-containing protein</fullName>
    </submittedName>
</protein>
<comment type="caution">
    <text evidence="3">The sequence shown here is derived from an EMBL/GenBank/DDBJ whole genome shotgun (WGS) entry which is preliminary data.</text>
</comment>
<name>A0ABR6SA64_ANAVA</name>
<reference evidence="3 4" key="1">
    <citation type="submission" date="2019-11" db="EMBL/GenBank/DDBJ databases">
        <title>Comparison of genomes from free-living endosymbiotic cyanobacteria isolated from Azolla.</title>
        <authorList>
            <person name="Thiel T."/>
            <person name="Pratte B."/>
        </authorList>
    </citation>
    <scope>NUCLEOTIDE SEQUENCE [LARGE SCALE GENOMIC DNA]</scope>
    <source>
        <strain evidence="3 4">N2B</strain>
    </source>
</reference>
<feature type="domain" description="Filamentous haemagglutinin FhaB/tRNA nuclease CdiA-like TPS" evidence="2">
    <location>
        <begin position="32"/>
        <end position="144"/>
    </location>
</feature>
<dbReference type="Gene3D" id="2.160.20.10">
    <property type="entry name" value="Single-stranded right-handed beta-helix, Pectin lyase-like"/>
    <property type="match status" value="4"/>
</dbReference>
<evidence type="ECO:0000256" key="1">
    <source>
        <dbReference type="SAM" id="SignalP"/>
    </source>
</evidence>
<dbReference type="EMBL" id="JACKZP010000057">
    <property type="protein sequence ID" value="MBC1303302.1"/>
    <property type="molecule type" value="Genomic_DNA"/>
</dbReference>
<accession>A0ABR6SA64</accession>
<dbReference type="RefSeq" id="WP_185478868.1">
    <property type="nucleotide sequence ID" value="NZ_JACKZP010000057.1"/>
</dbReference>
<organism evidence="3 4">
    <name type="scientific">Trichormus variabilis N2B</name>
    <dbReference type="NCBI Taxonomy" id="2681315"/>
    <lineage>
        <taxon>Bacteria</taxon>
        <taxon>Bacillati</taxon>
        <taxon>Cyanobacteriota</taxon>
        <taxon>Cyanophyceae</taxon>
        <taxon>Nostocales</taxon>
        <taxon>Nostocaceae</taxon>
        <taxon>Trichormus</taxon>
    </lineage>
</organism>
<feature type="signal peptide" evidence="1">
    <location>
        <begin position="1"/>
        <end position="29"/>
    </location>
</feature>
<keyword evidence="1" id="KW-0732">Signal</keyword>
<dbReference type="Proteomes" id="UP000570851">
    <property type="component" value="Unassembled WGS sequence"/>
</dbReference>
<dbReference type="InterPro" id="IPR011050">
    <property type="entry name" value="Pectin_lyase_fold/virulence"/>
</dbReference>
<dbReference type="Pfam" id="PF05860">
    <property type="entry name" value="TPS"/>
    <property type="match status" value="1"/>
</dbReference>
<feature type="chain" id="PRO_5045834367" evidence="1">
    <location>
        <begin position="30"/>
        <end position="1152"/>
    </location>
</feature>